<reference evidence="1 2" key="1">
    <citation type="submission" date="2024-04" db="EMBL/GenBank/DDBJ databases">
        <title>Flavobacterium sp. DGU11 16S ribosomal RNA gene Genome sequencing and assembly.</title>
        <authorList>
            <person name="Park S."/>
        </authorList>
    </citation>
    <scope>NUCLEOTIDE SEQUENCE [LARGE SCALE GENOMIC DNA]</scope>
    <source>
        <strain evidence="1 2">DGU11</strain>
    </source>
</reference>
<organism evidence="1 2">
    <name type="scientific">Flavobacterium arundinis</name>
    <dbReference type="NCBI Taxonomy" id="3139143"/>
    <lineage>
        <taxon>Bacteria</taxon>
        <taxon>Pseudomonadati</taxon>
        <taxon>Bacteroidota</taxon>
        <taxon>Flavobacteriia</taxon>
        <taxon>Flavobacteriales</taxon>
        <taxon>Flavobacteriaceae</taxon>
        <taxon>Flavobacterium</taxon>
    </lineage>
</organism>
<protein>
    <submittedName>
        <fullName evidence="1">Uncharacterized protein</fullName>
    </submittedName>
</protein>
<comment type="caution">
    <text evidence="1">The sequence shown here is derived from an EMBL/GenBank/DDBJ whole genome shotgun (WGS) entry which is preliminary data.</text>
</comment>
<gene>
    <name evidence="1" type="ORF">AAEO56_11035</name>
</gene>
<dbReference type="RefSeq" id="WP_341697112.1">
    <property type="nucleotide sequence ID" value="NZ_JBBYHR010000005.1"/>
</dbReference>
<dbReference type="Proteomes" id="UP001464555">
    <property type="component" value="Unassembled WGS sequence"/>
</dbReference>
<evidence type="ECO:0000313" key="1">
    <source>
        <dbReference type="EMBL" id="MEL1244797.1"/>
    </source>
</evidence>
<keyword evidence="2" id="KW-1185">Reference proteome</keyword>
<sequence length="337" mass="39549">MPHYIAKKIAQIAPMLEEALVDLFELHRDEITALETIDGISFDIIPSAYQTYAAISFRQQSDYLSMDPYNEDRALMYSPGDWEYYSLLEYRTCKSEKFRETAKAIFRLYEEIYEEVGEYDGIQQDINHLLYSAIAEGAMQRAVAAKLQECGVDAPIIDDRFQYGFDYMVTDTDSPVAFNYCDLIVANRMTKMVDKKLIDKVFSKMDIKSSPEKELIEIEKIFGAFFTKHHFKLKSSDTQEIVYENEYSKLLFNFDNYGSRWGYMGPPVICYVNAATGKWYSTKSLVEKLFYIDFDALFNNYFRIKELGYYESYHKIITEYLENIMNDTMFSWEEGFN</sequence>
<evidence type="ECO:0000313" key="2">
    <source>
        <dbReference type="Proteomes" id="UP001464555"/>
    </source>
</evidence>
<accession>A0ABU9HXX9</accession>
<dbReference type="EMBL" id="JBBYHR010000005">
    <property type="protein sequence ID" value="MEL1244797.1"/>
    <property type="molecule type" value="Genomic_DNA"/>
</dbReference>
<name>A0ABU9HXX9_9FLAO</name>
<proteinExistence type="predicted"/>